<dbReference type="Gene3D" id="3.20.20.10">
    <property type="entry name" value="Alanine racemase"/>
    <property type="match status" value="1"/>
</dbReference>
<dbReference type="OrthoDB" id="5034579at2759"/>
<feature type="domain" description="Orn/DAP/Arg decarboxylase 2 N-terminal" evidence="10">
    <location>
        <begin position="59"/>
        <end position="296"/>
    </location>
</feature>
<dbReference type="PRINTS" id="PR01179">
    <property type="entry name" value="ODADCRBXLASE"/>
</dbReference>
<dbReference type="AlphaFoldDB" id="A0A9Q0R5Y3"/>
<dbReference type="PROSITE" id="PS00878">
    <property type="entry name" value="ODR_DC_2_1"/>
    <property type="match status" value="1"/>
</dbReference>
<dbReference type="InterPro" id="IPR022644">
    <property type="entry name" value="De-COase2_N"/>
</dbReference>
<dbReference type="InterPro" id="IPR002433">
    <property type="entry name" value="Orn_de-COase"/>
</dbReference>
<dbReference type="PRINTS" id="PR01182">
    <property type="entry name" value="ORNDCRBXLASE"/>
</dbReference>
<name>A0A9Q0R5Y3_ANAIG</name>
<dbReference type="InterPro" id="IPR000183">
    <property type="entry name" value="Orn/DAP/Arg_de-COase"/>
</dbReference>
<evidence type="ECO:0000256" key="2">
    <source>
        <dbReference type="ARBA" id="ARBA00008872"/>
    </source>
</evidence>
<keyword evidence="12" id="KW-1185">Reference proteome</keyword>
<dbReference type="InterPro" id="IPR022653">
    <property type="entry name" value="De-COase2_pyr-phos_BS"/>
</dbReference>
<organism evidence="11 12">
    <name type="scientific">Anaeramoeba ignava</name>
    <name type="common">Anaerobic marine amoeba</name>
    <dbReference type="NCBI Taxonomy" id="1746090"/>
    <lineage>
        <taxon>Eukaryota</taxon>
        <taxon>Metamonada</taxon>
        <taxon>Anaeramoebidae</taxon>
        <taxon>Anaeramoeba</taxon>
    </lineage>
</organism>
<protein>
    <recommendedName>
        <fullName evidence="6">ornithine decarboxylase</fullName>
        <ecNumber evidence="6">4.1.1.17</ecNumber>
    </recommendedName>
</protein>
<proteinExistence type="inferred from homology"/>
<evidence type="ECO:0000256" key="1">
    <source>
        <dbReference type="ARBA" id="ARBA00001933"/>
    </source>
</evidence>
<dbReference type="InterPro" id="IPR009006">
    <property type="entry name" value="Ala_racemase/Decarboxylase_C"/>
</dbReference>
<dbReference type="EMBL" id="JAPDFW010000125">
    <property type="protein sequence ID" value="KAJ5067723.1"/>
    <property type="molecule type" value="Genomic_DNA"/>
</dbReference>
<evidence type="ECO:0000256" key="7">
    <source>
        <dbReference type="ARBA" id="ARBA00046672"/>
    </source>
</evidence>
<dbReference type="InterPro" id="IPR029066">
    <property type="entry name" value="PLP-binding_barrel"/>
</dbReference>
<dbReference type="GO" id="GO:0005737">
    <property type="term" value="C:cytoplasm"/>
    <property type="evidence" value="ECO:0007669"/>
    <property type="project" value="TreeGrafter"/>
</dbReference>
<feature type="active site" description="Proton donor" evidence="9">
    <location>
        <position position="366"/>
    </location>
</feature>
<dbReference type="GO" id="GO:0004586">
    <property type="term" value="F:ornithine decarboxylase activity"/>
    <property type="evidence" value="ECO:0007669"/>
    <property type="project" value="UniProtKB-EC"/>
</dbReference>
<gene>
    <name evidence="11" type="ORF">M0811_02913</name>
</gene>
<reference evidence="11" key="1">
    <citation type="submission" date="2022-10" db="EMBL/GenBank/DDBJ databases">
        <title>Novel sulphate-reducing endosymbionts in the free-living metamonad Anaeramoeba.</title>
        <authorList>
            <person name="Jerlstrom-Hultqvist J."/>
            <person name="Cepicka I."/>
            <person name="Gallot-Lavallee L."/>
            <person name="Salas-Leiva D."/>
            <person name="Curtis B.A."/>
            <person name="Zahonova K."/>
            <person name="Pipaliya S."/>
            <person name="Dacks J."/>
            <person name="Roger A.J."/>
        </authorList>
    </citation>
    <scope>NUCLEOTIDE SEQUENCE</scope>
    <source>
        <strain evidence="11">BMAN</strain>
    </source>
</reference>
<comment type="cofactor">
    <cofactor evidence="1 9">
        <name>pyridoxal 5'-phosphate</name>
        <dbReference type="ChEBI" id="CHEBI:597326"/>
    </cofactor>
</comment>
<dbReference type="PANTHER" id="PTHR11482">
    <property type="entry name" value="ARGININE/DIAMINOPIMELATE/ORNITHINE DECARBOXYLASE"/>
    <property type="match status" value="1"/>
</dbReference>
<dbReference type="PANTHER" id="PTHR11482:SF6">
    <property type="entry name" value="ORNITHINE DECARBOXYLASE 1-RELATED"/>
    <property type="match status" value="1"/>
</dbReference>
<evidence type="ECO:0000259" key="10">
    <source>
        <dbReference type="Pfam" id="PF02784"/>
    </source>
</evidence>
<dbReference type="GO" id="GO:0033387">
    <property type="term" value="P:putrescine biosynthetic process from arginine, via ornithine"/>
    <property type="evidence" value="ECO:0007669"/>
    <property type="project" value="TreeGrafter"/>
</dbReference>
<evidence type="ECO:0000256" key="6">
    <source>
        <dbReference type="ARBA" id="ARBA00034138"/>
    </source>
</evidence>
<evidence type="ECO:0000313" key="11">
    <source>
        <dbReference type="EMBL" id="KAJ5067723.1"/>
    </source>
</evidence>
<sequence>MTTKVHDIEYLKKDLHLTHHTIIHEKRKQYSKKTHHELQKVLHKTIDNGQEDPFIVIDLSEIKRRHQEWKEHLPRVKPFYAMKCNPNYEILKVMAKLGMGFDCASKEEISTILGLGVPPEKIIFANPCKMIPHLEFARQRSVRKMTFDSIEEMVKIAKIMPEAELVLRIKTDDKHSLAPLSTKFGMEIKDVKNVLERSIEMKVNIIGIAFHVGSNCQDANSYVETLKITKSIFDIAKDLGISFSFLDIGGGFPPSGTFYLPESVSFADVADTVAPLVDSLFDDDITVIAEPGRYFATSCQTIALNVYAKRKKFIAEHPSFQYFISDGLYGTLNNVVFDHYDPRIYIYRKIQSEEELYESSLFGPTCDSIDCIKKSLLLPELDIGDWIIFYDMGAYTTAATTRFNGFNEYDFKYIETDMK</sequence>
<comment type="caution">
    <text evidence="11">The sequence shown here is derived from an EMBL/GenBank/DDBJ whole genome shotgun (WGS) entry which is preliminary data.</text>
</comment>
<dbReference type="Proteomes" id="UP001149090">
    <property type="component" value="Unassembled WGS sequence"/>
</dbReference>
<accession>A0A9Q0R5Y3</accession>
<comment type="catalytic activity">
    <reaction evidence="8">
        <text>L-ornithine + H(+) = putrescine + CO2</text>
        <dbReference type="Rhea" id="RHEA:22964"/>
        <dbReference type="ChEBI" id="CHEBI:15378"/>
        <dbReference type="ChEBI" id="CHEBI:16526"/>
        <dbReference type="ChEBI" id="CHEBI:46911"/>
        <dbReference type="ChEBI" id="CHEBI:326268"/>
        <dbReference type="EC" id="4.1.1.17"/>
    </reaction>
</comment>
<dbReference type="EC" id="4.1.1.17" evidence="6"/>
<evidence type="ECO:0000256" key="9">
    <source>
        <dbReference type="PIRSR" id="PIRSR600183-50"/>
    </source>
</evidence>
<dbReference type="Pfam" id="PF02784">
    <property type="entry name" value="Orn_Arg_deC_N"/>
    <property type="match status" value="1"/>
</dbReference>
<dbReference type="OMA" id="FNGLYEM"/>
<dbReference type="CDD" id="cd00622">
    <property type="entry name" value="PLPDE_III_ODC"/>
    <property type="match status" value="1"/>
</dbReference>
<evidence type="ECO:0000256" key="5">
    <source>
        <dbReference type="ARBA" id="ARBA00034115"/>
    </source>
</evidence>
<dbReference type="FunFam" id="3.20.20.10:FF:000005">
    <property type="entry name" value="Ornithine decarboxylase"/>
    <property type="match status" value="1"/>
</dbReference>
<dbReference type="Gene3D" id="2.40.37.10">
    <property type="entry name" value="Lyase, Ornithine Decarboxylase, Chain A, domain 1"/>
    <property type="match status" value="1"/>
</dbReference>
<evidence type="ECO:0000256" key="3">
    <source>
        <dbReference type="ARBA" id="ARBA00022898"/>
    </source>
</evidence>
<evidence type="ECO:0000256" key="4">
    <source>
        <dbReference type="ARBA" id="ARBA00023239"/>
    </source>
</evidence>
<dbReference type="SUPFAM" id="SSF50621">
    <property type="entry name" value="Alanine racemase C-terminal domain-like"/>
    <property type="match status" value="1"/>
</dbReference>
<comment type="similarity">
    <text evidence="2">Belongs to the Orn/Lys/Arg decarboxylase class-II family.</text>
</comment>
<comment type="subunit">
    <text evidence="7">Homodimer. Only the dimer is catalytically active, as the active sites are constructed of residues from both monomers.</text>
</comment>
<keyword evidence="3 9" id="KW-0663">Pyridoxal phosphate</keyword>
<keyword evidence="4" id="KW-0456">Lyase</keyword>
<evidence type="ECO:0000256" key="8">
    <source>
        <dbReference type="ARBA" id="ARBA00049127"/>
    </source>
</evidence>
<comment type="pathway">
    <text evidence="5">Amine and polyamine biosynthesis; putrescine biosynthesis via L-ornithine pathway; putrescine from L-ornithine: step 1/1.</text>
</comment>
<dbReference type="SUPFAM" id="SSF51419">
    <property type="entry name" value="PLP-binding barrel"/>
    <property type="match status" value="1"/>
</dbReference>
<evidence type="ECO:0000313" key="12">
    <source>
        <dbReference type="Proteomes" id="UP001149090"/>
    </source>
</evidence>
<feature type="modified residue" description="N6-(pyridoxal phosphate)lysine" evidence="9">
    <location>
        <position position="83"/>
    </location>
</feature>